<evidence type="ECO:0000313" key="1">
    <source>
        <dbReference type="EMBL" id="TCP19830.1"/>
    </source>
</evidence>
<dbReference type="EMBL" id="SLXH01000003">
    <property type="protein sequence ID" value="TCP19830.1"/>
    <property type="molecule type" value="Genomic_DNA"/>
</dbReference>
<protein>
    <submittedName>
        <fullName evidence="1">Uncharacterized protein</fullName>
    </submittedName>
</protein>
<keyword evidence="2" id="KW-1185">Reference proteome</keyword>
<dbReference type="SUPFAM" id="SSF53756">
    <property type="entry name" value="UDP-Glycosyltransferase/glycogen phosphorylase"/>
    <property type="match status" value="1"/>
</dbReference>
<dbReference type="RefSeq" id="WP_119013928.1">
    <property type="nucleotide sequence ID" value="NZ_QXNC01000024.1"/>
</dbReference>
<dbReference type="Proteomes" id="UP000295182">
    <property type="component" value="Unassembled WGS sequence"/>
</dbReference>
<dbReference type="Gene3D" id="3.40.50.2000">
    <property type="entry name" value="Glycogen Phosphorylase B"/>
    <property type="match status" value="1"/>
</dbReference>
<dbReference type="OrthoDB" id="8581113at2"/>
<accession>A0A4R2NF21</accession>
<reference evidence="1 2" key="1">
    <citation type="submission" date="2019-03" db="EMBL/GenBank/DDBJ databases">
        <title>Genomic Encyclopedia of Type Strains, Phase IV (KMG-IV): sequencing the most valuable type-strain genomes for metagenomic binning, comparative biology and taxonomic classification.</title>
        <authorList>
            <person name="Goeker M."/>
        </authorList>
    </citation>
    <scope>NUCLEOTIDE SEQUENCE [LARGE SCALE GENOMIC DNA]</scope>
    <source>
        <strain evidence="1 2">DSM 1837</strain>
    </source>
</reference>
<gene>
    <name evidence="1" type="ORF">EV674_10360</name>
</gene>
<evidence type="ECO:0000313" key="2">
    <source>
        <dbReference type="Proteomes" id="UP000295182"/>
    </source>
</evidence>
<comment type="caution">
    <text evidence="1">The sequence shown here is derived from an EMBL/GenBank/DDBJ whole genome shotgun (WGS) entry which is preliminary data.</text>
</comment>
<sequence length="685" mass="75407">MRIFSVAQEVTLNTSAFFRRYLAATNPKSAQVDRLYLDIGQELRLVIEKLQDEYAQAHPGMDGTAKKNLKPSDLGLQIATESSLLSWPFFPRQLGRVSSHLVGEKLHLHTEAEVLPAQLQALRTSKPDKQHFRIAFINGFGSNLGDGTMGVTAFRQVQKYLARHLPSVSCDMLFGAGAGAAIADTVAGEPSIERVLFQAPTVCELAQYDGYFDFSGLIKMPKYDTLPTVDWYLWWCGLDPQTVPPGQKRNRGQIRWDAWNAVRSLLKDTPGQKILFNPKASTPLRTMPAQVAAQFAQRLLELAPEMKLVIDQPMELQHERLIDFSSQINTPEKFKALCAQVDGLITVNSFASHAADLCSTPAVHLCSAIPANHYPYYPFSAAINLPGYEQLPAFRKSKVGQVEWEKISPLYHTAWENIAPAQVLALLREKLTQRRAAANEPQGLTLVGAKKASTCVETTSTTPRLVRQRLPPEHTHASTRFVHLTQNLLKPGSVCVQVCAPDANLSVALAHRVAPHGELIVLEPRTLLARSVESSLFSAGAFAAQVQQTMAVAGPHQARISALDPWSESYSSEWGNTHQVVAVPHRSVDDMALKTCHLLLAQSPMPYAKMIAGALETLKRCRPYVLISPASRKETGAIHKAALNAGYVFWAEPATPGGDLNTMLLLGVPQERQVKIDGFFKVEVA</sequence>
<organism evidence="1 2">
    <name type="scientific">Simplicispira metamorpha</name>
    <dbReference type="NCBI Taxonomy" id="80881"/>
    <lineage>
        <taxon>Bacteria</taxon>
        <taxon>Pseudomonadati</taxon>
        <taxon>Pseudomonadota</taxon>
        <taxon>Betaproteobacteria</taxon>
        <taxon>Burkholderiales</taxon>
        <taxon>Comamonadaceae</taxon>
        <taxon>Simplicispira</taxon>
    </lineage>
</organism>
<name>A0A4R2NF21_9BURK</name>
<proteinExistence type="predicted"/>
<dbReference type="AlphaFoldDB" id="A0A4R2NF21"/>